<dbReference type="AlphaFoldDB" id="A0AA36MH73"/>
<evidence type="ECO:0000313" key="3">
    <source>
        <dbReference type="Proteomes" id="UP001178507"/>
    </source>
</evidence>
<feature type="compositionally biased region" description="Acidic residues" evidence="1">
    <location>
        <begin position="252"/>
        <end position="264"/>
    </location>
</feature>
<name>A0AA36MH73_9DINO</name>
<proteinExistence type="predicted"/>
<evidence type="ECO:0000313" key="2">
    <source>
        <dbReference type="EMBL" id="CAJ1371879.1"/>
    </source>
</evidence>
<organism evidence="2 3">
    <name type="scientific">Effrenium voratum</name>
    <dbReference type="NCBI Taxonomy" id="2562239"/>
    <lineage>
        <taxon>Eukaryota</taxon>
        <taxon>Sar</taxon>
        <taxon>Alveolata</taxon>
        <taxon>Dinophyceae</taxon>
        <taxon>Suessiales</taxon>
        <taxon>Symbiodiniaceae</taxon>
        <taxon>Effrenium</taxon>
    </lineage>
</organism>
<protein>
    <submittedName>
        <fullName evidence="2">Uncharacterized protein</fullName>
    </submittedName>
</protein>
<comment type="caution">
    <text evidence="2">The sequence shown here is derived from an EMBL/GenBank/DDBJ whole genome shotgun (WGS) entry which is preliminary data.</text>
</comment>
<feature type="region of interest" description="Disordered" evidence="1">
    <location>
        <begin position="231"/>
        <end position="271"/>
    </location>
</feature>
<dbReference type="EMBL" id="CAUJNA010000102">
    <property type="protein sequence ID" value="CAJ1371879.1"/>
    <property type="molecule type" value="Genomic_DNA"/>
</dbReference>
<accession>A0AA36MH73</accession>
<dbReference type="Proteomes" id="UP001178507">
    <property type="component" value="Unassembled WGS sequence"/>
</dbReference>
<reference evidence="2" key="1">
    <citation type="submission" date="2023-08" db="EMBL/GenBank/DDBJ databases">
        <authorList>
            <person name="Chen Y."/>
            <person name="Shah S."/>
            <person name="Dougan E. K."/>
            <person name="Thang M."/>
            <person name="Chan C."/>
        </authorList>
    </citation>
    <scope>NUCLEOTIDE SEQUENCE</scope>
</reference>
<gene>
    <name evidence="2" type="ORF">EVOR1521_LOCUS2087</name>
</gene>
<feature type="compositionally biased region" description="Basic and acidic residues" evidence="1">
    <location>
        <begin position="241"/>
        <end position="251"/>
    </location>
</feature>
<keyword evidence="3" id="KW-1185">Reference proteome</keyword>
<sequence>MDGFDASLGLRQMAEEDRSRLHRRMDRAVSTSLTPIVLGRMLSHLPAEEVKAIEQWVVDEGALPASAARRLFGALAGAQQAGGFLQDAVDGVRLGAEELWVRLSEEFASRPEEINGSWANWLQGRPPSPSAQSVAGDLDEDDAVSVVSMGRRRTVSALAKAAAKAPAPRMSLGPQLGGGYPSLAKQGPKRNSCQLHCPAALFLFTQPGAAESRRRPSQQLVDFAEAEKVDKTVIEFESEEDAAREADAKDRDEDDDAGSLEESDTQSRFES</sequence>
<evidence type="ECO:0000256" key="1">
    <source>
        <dbReference type="SAM" id="MobiDB-lite"/>
    </source>
</evidence>